<name>A0A4R7ZVZ8_9ACTN</name>
<evidence type="ECO:0000313" key="1">
    <source>
        <dbReference type="EMBL" id="TDW22122.1"/>
    </source>
</evidence>
<comment type="caution">
    <text evidence="1">The sequence shown here is derived from an EMBL/GenBank/DDBJ whole genome shotgun (WGS) entry which is preliminary data.</text>
</comment>
<accession>A0A4R7ZVZ8</accession>
<dbReference type="RefSeq" id="WP_134115699.1">
    <property type="nucleotide sequence ID" value="NZ_SODF01000001.1"/>
</dbReference>
<keyword evidence="2" id="KW-1185">Reference proteome</keyword>
<dbReference type="OrthoDB" id="3295526at2"/>
<dbReference type="AlphaFoldDB" id="A0A4R7ZVZ8"/>
<organism evidence="1 2">
    <name type="scientific">Kribbella kalugense</name>
    <dbReference type="NCBI Taxonomy" id="2512221"/>
    <lineage>
        <taxon>Bacteria</taxon>
        <taxon>Bacillati</taxon>
        <taxon>Actinomycetota</taxon>
        <taxon>Actinomycetes</taxon>
        <taxon>Propionibacteriales</taxon>
        <taxon>Kribbellaceae</taxon>
        <taxon>Kribbella</taxon>
    </lineage>
</organism>
<dbReference type="Proteomes" id="UP000295447">
    <property type="component" value="Unassembled WGS sequence"/>
</dbReference>
<protein>
    <recommendedName>
        <fullName evidence="3">DUF4393 domain-containing protein</fullName>
    </recommendedName>
</protein>
<dbReference type="EMBL" id="SODF01000001">
    <property type="protein sequence ID" value="TDW22122.1"/>
    <property type="molecule type" value="Genomic_DNA"/>
</dbReference>
<proteinExistence type="predicted"/>
<sequence length="244" mass="27377">MREPPEKTKTEKFDELVKAGAESLPLGGLLGYGFAKAVQRGYARRLDRWFEEVAASITWLEAQYGDLDGNEVLIDAVVNATRAAQATHQQGKLEALRNAIRNSVAPDAPEVEEQARFIRIVEELSTSHLQLLDYYRDPARTFKGRGVPIPDDDGESYPMLRFIELALPEYENYTQQLQLLVDDLLAAGLLRRPGTRVSGQPESYMFLQHGRSRSEIFNGSVVSDRGSRLLAYIEEPGIIDLPNQ</sequence>
<reference evidence="1 2" key="1">
    <citation type="submission" date="2019-03" db="EMBL/GenBank/DDBJ databases">
        <title>Genomic Encyclopedia of Type Strains, Phase III (KMG-III): the genomes of soil and plant-associated and newly described type strains.</title>
        <authorList>
            <person name="Whitman W."/>
        </authorList>
    </citation>
    <scope>NUCLEOTIDE SEQUENCE [LARGE SCALE GENOMIC DNA]</scope>
    <source>
        <strain evidence="1 2">VKM Ac-2570</strain>
    </source>
</reference>
<evidence type="ECO:0008006" key="3">
    <source>
        <dbReference type="Google" id="ProtNLM"/>
    </source>
</evidence>
<evidence type="ECO:0000313" key="2">
    <source>
        <dbReference type="Proteomes" id="UP000295447"/>
    </source>
</evidence>
<gene>
    <name evidence="1" type="ORF">EV650_0955</name>
</gene>